<organism evidence="1">
    <name type="scientific">marine sediment metagenome</name>
    <dbReference type="NCBI Taxonomy" id="412755"/>
    <lineage>
        <taxon>unclassified sequences</taxon>
        <taxon>metagenomes</taxon>
        <taxon>ecological metagenomes</taxon>
    </lineage>
</organism>
<evidence type="ECO:0000313" key="1">
    <source>
        <dbReference type="EMBL" id="GAF93065.1"/>
    </source>
</evidence>
<gene>
    <name evidence="1" type="ORF">S01H1_19276</name>
</gene>
<dbReference type="AlphaFoldDB" id="X0UX99"/>
<name>X0UX99_9ZZZZ</name>
<accession>X0UX99</accession>
<protein>
    <submittedName>
        <fullName evidence="1">Uncharacterized protein</fullName>
    </submittedName>
</protein>
<proteinExistence type="predicted"/>
<sequence length="187" mass="20246">DGDATVRFNARGDGFFKWGNVELDGSTVIAKVGDDGISLVEFDAEYDITLTNSTVEALGGDWWRDYNIALVDFDAGDDISLSDESTVRAKVYDDGDATVKFNARGEKWFNSGDINVEDSIVEAVVDEDGDATVEFDADNDINIDPSTISAIVDEDGDALVEFEAGDDINIAHSTVEAVDEREMLLSV</sequence>
<dbReference type="EMBL" id="BARS01010392">
    <property type="protein sequence ID" value="GAF93065.1"/>
    <property type="molecule type" value="Genomic_DNA"/>
</dbReference>
<comment type="caution">
    <text evidence="1">The sequence shown here is derived from an EMBL/GenBank/DDBJ whole genome shotgun (WGS) entry which is preliminary data.</text>
</comment>
<feature type="non-terminal residue" evidence="1">
    <location>
        <position position="1"/>
    </location>
</feature>
<reference evidence="1" key="1">
    <citation type="journal article" date="2014" name="Front. Microbiol.">
        <title>High frequency of phylogenetically diverse reductive dehalogenase-homologous genes in deep subseafloor sedimentary metagenomes.</title>
        <authorList>
            <person name="Kawai M."/>
            <person name="Futagami T."/>
            <person name="Toyoda A."/>
            <person name="Takaki Y."/>
            <person name="Nishi S."/>
            <person name="Hori S."/>
            <person name="Arai W."/>
            <person name="Tsubouchi T."/>
            <person name="Morono Y."/>
            <person name="Uchiyama I."/>
            <person name="Ito T."/>
            <person name="Fujiyama A."/>
            <person name="Inagaki F."/>
            <person name="Takami H."/>
        </authorList>
    </citation>
    <scope>NUCLEOTIDE SEQUENCE</scope>
    <source>
        <strain evidence="1">Expedition CK06-06</strain>
    </source>
</reference>